<evidence type="ECO:0000256" key="2">
    <source>
        <dbReference type="ARBA" id="ARBA00023242"/>
    </source>
</evidence>
<dbReference type="EMBL" id="QLNT01000022">
    <property type="protein sequence ID" value="KAF3060805.1"/>
    <property type="molecule type" value="Genomic_DNA"/>
</dbReference>
<dbReference type="AlphaFoldDB" id="A0A9P4X5A4"/>
<feature type="domain" description="Zn(2)-C6 fungal-type" evidence="3">
    <location>
        <begin position="33"/>
        <end position="63"/>
    </location>
</feature>
<dbReference type="SMART" id="SM00066">
    <property type="entry name" value="GAL4"/>
    <property type="match status" value="1"/>
</dbReference>
<dbReference type="InterPro" id="IPR036864">
    <property type="entry name" value="Zn2-C6_fun-type_DNA-bd_sf"/>
</dbReference>
<evidence type="ECO:0000313" key="5">
    <source>
        <dbReference type="Proteomes" id="UP000801864"/>
    </source>
</evidence>
<evidence type="ECO:0000256" key="1">
    <source>
        <dbReference type="ARBA" id="ARBA00022723"/>
    </source>
</evidence>
<dbReference type="Pfam" id="PF04082">
    <property type="entry name" value="Fungal_trans"/>
    <property type="match status" value="1"/>
</dbReference>
<dbReference type="GO" id="GO:0000981">
    <property type="term" value="F:DNA-binding transcription factor activity, RNA polymerase II-specific"/>
    <property type="evidence" value="ECO:0007669"/>
    <property type="project" value="InterPro"/>
</dbReference>
<dbReference type="CDD" id="cd12148">
    <property type="entry name" value="fungal_TF_MHR"/>
    <property type="match status" value="1"/>
</dbReference>
<dbReference type="PROSITE" id="PS50048">
    <property type="entry name" value="ZN2_CY6_FUNGAL_2"/>
    <property type="match status" value="1"/>
</dbReference>
<proteinExistence type="predicted"/>
<dbReference type="GO" id="GO:0003677">
    <property type="term" value="F:DNA binding"/>
    <property type="evidence" value="ECO:0007669"/>
    <property type="project" value="InterPro"/>
</dbReference>
<dbReference type="InterPro" id="IPR001138">
    <property type="entry name" value="Zn2Cys6_DnaBD"/>
</dbReference>
<sequence length="570" mass="63819">MSKLQWKLIIAPERLYSIQPLKNAITDLSGEQACDLCYTRKLKCNGQQPRCSNCIVYARECTHTVQSRKSKPKTRCNGGNNTTRADEVQNLRARVQELETQLTQNPIKDNSHQSMGNYNNAGSSMILPPLQQALPVIEMFLNKLNSVLPLFHAGTFLRLVGECYSRTPRQRDPVAWAAINVVLALTCQQISPPDGDGDIGARADHTTEYLNRAQSVISDIMLSETRLLNIQTLVGMVMVLQSAHDPTQALILIAATIRLAHKMGLQNRITSAHLDPEERRQHTHVFWLVYILDKDLSLRAQQPSIQLDDDIDLDLPHSLPADDEGDGDAPGVIATADGNARMNYFLARVQLANIEGGVYDCIFSTRAAKRSPEERLAAANSVLEALEKWQAEIPSEFGGAAVITSIANDSTSLGLFCVLHSISLRCMTLINRAHAWNDEWVRGVHDIVRGGMGKLQLPIGWAALVHQARDFMTLFERAWSAEIWFRWIVSCPYVSSMMVLVTNNLRNLLHHRIQLDSQLVNKALQWLKAGAEETQREDVRILRDICVDIVQRVERKRAAPILGVCPRILL</sequence>
<protein>
    <recommendedName>
        <fullName evidence="3">Zn(2)-C6 fungal-type domain-containing protein</fullName>
    </recommendedName>
</protein>
<dbReference type="Pfam" id="PF00172">
    <property type="entry name" value="Zn_clus"/>
    <property type="match status" value="1"/>
</dbReference>
<dbReference type="SUPFAM" id="SSF57701">
    <property type="entry name" value="Zn2/Cys6 DNA-binding domain"/>
    <property type="match status" value="1"/>
</dbReference>
<dbReference type="PANTHER" id="PTHR46910:SF25">
    <property type="entry name" value="ABC-TRANSPORTER-REGULATING TRANSCRIPTION FACTOR"/>
    <property type="match status" value="1"/>
</dbReference>
<dbReference type="PANTHER" id="PTHR46910">
    <property type="entry name" value="TRANSCRIPTION FACTOR PDR1"/>
    <property type="match status" value="1"/>
</dbReference>
<comment type="caution">
    <text evidence="4">The sequence shown here is derived from an EMBL/GenBank/DDBJ whole genome shotgun (WGS) entry which is preliminary data.</text>
</comment>
<keyword evidence="5" id="KW-1185">Reference proteome</keyword>
<dbReference type="Proteomes" id="UP000801864">
    <property type="component" value="Unassembled WGS sequence"/>
</dbReference>
<dbReference type="InterPro" id="IPR007219">
    <property type="entry name" value="XnlR_reg_dom"/>
</dbReference>
<dbReference type="SMART" id="SM00906">
    <property type="entry name" value="Fungal_trans"/>
    <property type="match status" value="1"/>
</dbReference>
<dbReference type="InterPro" id="IPR050987">
    <property type="entry name" value="AtrR-like"/>
</dbReference>
<reference evidence="4 5" key="1">
    <citation type="submission" date="2018-06" db="EMBL/GenBank/DDBJ databases">
        <title>Genome analysis of cellulolytic fungus Trichoderma lentiforme CFAM-422.</title>
        <authorList>
            <person name="Steindorff A.S."/>
            <person name="Formighieri E.F."/>
            <person name="Midorikawa G.E.O."/>
            <person name="Tamietti M.S."/>
            <person name="Ramos E.Z."/>
            <person name="Silva A.S."/>
            <person name="Bon E.P.S."/>
            <person name="Mendes T.D."/>
            <person name="Damaso M.C.T."/>
            <person name="Favaro L.C.L."/>
        </authorList>
    </citation>
    <scope>NUCLEOTIDE SEQUENCE [LARGE SCALE GENOMIC DNA]</scope>
    <source>
        <strain evidence="4 5">CFAM-422</strain>
    </source>
</reference>
<keyword evidence="1" id="KW-0479">Metal-binding</keyword>
<dbReference type="Gene3D" id="4.10.240.10">
    <property type="entry name" value="Zn(2)-C6 fungal-type DNA-binding domain"/>
    <property type="match status" value="1"/>
</dbReference>
<gene>
    <name evidence="4" type="ORF">CFAM422_011053</name>
</gene>
<evidence type="ECO:0000259" key="3">
    <source>
        <dbReference type="PROSITE" id="PS50048"/>
    </source>
</evidence>
<dbReference type="GO" id="GO:0008270">
    <property type="term" value="F:zinc ion binding"/>
    <property type="evidence" value="ECO:0007669"/>
    <property type="project" value="InterPro"/>
</dbReference>
<evidence type="ECO:0000313" key="4">
    <source>
        <dbReference type="EMBL" id="KAF3060805.1"/>
    </source>
</evidence>
<accession>A0A9P4X5A4</accession>
<keyword evidence="2" id="KW-0539">Nucleus</keyword>
<organism evidence="4 5">
    <name type="scientific">Trichoderma lentiforme</name>
    <dbReference type="NCBI Taxonomy" id="1567552"/>
    <lineage>
        <taxon>Eukaryota</taxon>
        <taxon>Fungi</taxon>
        <taxon>Dikarya</taxon>
        <taxon>Ascomycota</taxon>
        <taxon>Pezizomycotina</taxon>
        <taxon>Sordariomycetes</taxon>
        <taxon>Hypocreomycetidae</taxon>
        <taxon>Hypocreales</taxon>
        <taxon>Hypocreaceae</taxon>
        <taxon>Trichoderma</taxon>
    </lineage>
</organism>
<name>A0A9P4X5A4_9HYPO</name>
<dbReference type="CDD" id="cd00067">
    <property type="entry name" value="GAL4"/>
    <property type="match status" value="1"/>
</dbReference>
<dbReference type="GO" id="GO:0006351">
    <property type="term" value="P:DNA-templated transcription"/>
    <property type="evidence" value="ECO:0007669"/>
    <property type="project" value="InterPro"/>
</dbReference>